<dbReference type="SMART" id="SM00670">
    <property type="entry name" value="PINc"/>
    <property type="match status" value="1"/>
</dbReference>
<evidence type="ECO:0000313" key="7">
    <source>
        <dbReference type="Proteomes" id="UP000587760"/>
    </source>
</evidence>
<comment type="similarity">
    <text evidence="4">In the N-terminal section; belongs to the PINc/VapC protein family.</text>
</comment>
<dbReference type="GO" id="GO:0005524">
    <property type="term" value="F:ATP binding"/>
    <property type="evidence" value="ECO:0007669"/>
    <property type="project" value="UniProtKB-KW"/>
</dbReference>
<comment type="caution">
    <text evidence="6">The sequence shown here is derived from an EMBL/GenBank/DDBJ whole genome shotgun (WGS) entry which is preliminary data.</text>
</comment>
<dbReference type="Pfam" id="PF13638">
    <property type="entry name" value="PIN_4"/>
    <property type="match status" value="1"/>
</dbReference>
<gene>
    <name evidence="6" type="ORF">HNR50_003264</name>
</gene>
<keyword evidence="3" id="KW-0067">ATP-binding</keyword>
<evidence type="ECO:0000256" key="3">
    <source>
        <dbReference type="ARBA" id="ARBA00022840"/>
    </source>
</evidence>
<name>A0A841R8H4_9SPIO</name>
<dbReference type="FunFam" id="3.40.50.300:FF:000013">
    <property type="entry name" value="PhoH family ATPase"/>
    <property type="match status" value="1"/>
</dbReference>
<dbReference type="RefSeq" id="WP_184747824.1">
    <property type="nucleotide sequence ID" value="NZ_JACHGJ010000007.1"/>
</dbReference>
<dbReference type="GO" id="GO:0005829">
    <property type="term" value="C:cytosol"/>
    <property type="evidence" value="ECO:0007669"/>
    <property type="project" value="TreeGrafter"/>
</dbReference>
<evidence type="ECO:0000313" key="6">
    <source>
        <dbReference type="EMBL" id="MBB6481584.1"/>
    </source>
</evidence>
<proteinExistence type="inferred from homology"/>
<dbReference type="InterPro" id="IPR051451">
    <property type="entry name" value="PhoH2-like"/>
</dbReference>
<dbReference type="EMBL" id="JACHGJ010000007">
    <property type="protein sequence ID" value="MBB6481584.1"/>
    <property type="molecule type" value="Genomic_DNA"/>
</dbReference>
<dbReference type="PANTHER" id="PTHR30473:SF2">
    <property type="entry name" value="PIN DOMAIN-CONTAINING PROTEIN"/>
    <property type="match status" value="1"/>
</dbReference>
<dbReference type="SUPFAM" id="SSF88723">
    <property type="entry name" value="PIN domain-like"/>
    <property type="match status" value="1"/>
</dbReference>
<reference evidence="6 7" key="1">
    <citation type="submission" date="2020-08" db="EMBL/GenBank/DDBJ databases">
        <title>Genomic Encyclopedia of Type Strains, Phase IV (KMG-IV): sequencing the most valuable type-strain genomes for metagenomic binning, comparative biology and taxonomic classification.</title>
        <authorList>
            <person name="Goeker M."/>
        </authorList>
    </citation>
    <scope>NUCLEOTIDE SEQUENCE [LARGE SCALE GENOMIC DNA]</scope>
    <source>
        <strain evidence="6 7">DSM 2461</strain>
    </source>
</reference>
<dbReference type="InterPro" id="IPR029060">
    <property type="entry name" value="PIN-like_dom_sf"/>
</dbReference>
<dbReference type="Pfam" id="PF02562">
    <property type="entry name" value="PhoH"/>
    <property type="match status" value="1"/>
</dbReference>
<dbReference type="SUPFAM" id="SSF52540">
    <property type="entry name" value="P-loop containing nucleoside triphosphate hydrolases"/>
    <property type="match status" value="1"/>
</dbReference>
<dbReference type="Gene3D" id="3.40.50.1010">
    <property type="entry name" value="5'-nuclease"/>
    <property type="match status" value="1"/>
</dbReference>
<keyword evidence="7" id="KW-1185">Reference proteome</keyword>
<dbReference type="CDD" id="cd09883">
    <property type="entry name" value="PIN_VapC_PhoHL-ATPase"/>
    <property type="match status" value="1"/>
</dbReference>
<dbReference type="Proteomes" id="UP000587760">
    <property type="component" value="Unassembled WGS sequence"/>
</dbReference>
<comment type="similarity">
    <text evidence="1">Belongs to the PhoH family.</text>
</comment>
<evidence type="ECO:0000256" key="4">
    <source>
        <dbReference type="ARBA" id="ARBA00046345"/>
    </source>
</evidence>
<dbReference type="InterPro" id="IPR003714">
    <property type="entry name" value="PhoH"/>
</dbReference>
<evidence type="ECO:0000256" key="2">
    <source>
        <dbReference type="ARBA" id="ARBA00022741"/>
    </source>
</evidence>
<dbReference type="AlphaFoldDB" id="A0A841R8H4"/>
<dbReference type="InterPro" id="IPR027417">
    <property type="entry name" value="P-loop_NTPase"/>
</dbReference>
<dbReference type="PANTHER" id="PTHR30473">
    <property type="entry name" value="PROTEIN PHOH"/>
    <property type="match status" value="1"/>
</dbReference>
<accession>A0A841R8H4</accession>
<dbReference type="InterPro" id="IPR002716">
    <property type="entry name" value="PIN_dom"/>
</dbReference>
<evidence type="ECO:0000259" key="5">
    <source>
        <dbReference type="SMART" id="SM00670"/>
    </source>
</evidence>
<sequence>MSDSENNISNNNKKIFVLDTNVLIHKPDAILSFKESHVVIPLWVLEELDHLKTEHSDRGRSARHAIRFLNDANKNCNGNLRDGLKLSDNITLQVMLTHHDFKDLDLSLTKADNKIILCAFDLQQEGNKVFFVSKDINARIKALSLGVHAVDYEKHKVSIQTLYAGYRQEKVGEDFVKELIEKGEAECTNNDVIANQFTEFSTEESGKTVYLSRFDKTANKYFHVPSSIEPVLGVSPLNVKQRMAFELLLNPDIQCVTLVGKAGTGKTLLALASGLKLVLDDKEYTRVLVSRPIIPMGKDLGYLPGAKKDKMSHWMQPLYDNLEYIIGSSRSQNLKSIDHLLSNKLIEVEALTYIRGRTLPKQFIIIDEAQNLSPHEVKTIVSRAGSDTKVVLTGDPYQIDNPYLDEESNGLTYLVEAFKGQELAGHITLGKSERSKLAELATELL</sequence>
<dbReference type="Gene3D" id="3.40.50.300">
    <property type="entry name" value="P-loop containing nucleotide triphosphate hydrolases"/>
    <property type="match status" value="1"/>
</dbReference>
<feature type="domain" description="PIN" evidence="5">
    <location>
        <begin position="14"/>
        <end position="140"/>
    </location>
</feature>
<organism evidence="6 7">
    <name type="scientific">Spirochaeta isovalerica</name>
    <dbReference type="NCBI Taxonomy" id="150"/>
    <lineage>
        <taxon>Bacteria</taxon>
        <taxon>Pseudomonadati</taxon>
        <taxon>Spirochaetota</taxon>
        <taxon>Spirochaetia</taxon>
        <taxon>Spirochaetales</taxon>
        <taxon>Spirochaetaceae</taxon>
        <taxon>Spirochaeta</taxon>
    </lineage>
</organism>
<keyword evidence="2" id="KW-0547">Nucleotide-binding</keyword>
<evidence type="ECO:0000256" key="1">
    <source>
        <dbReference type="ARBA" id="ARBA00010393"/>
    </source>
</evidence>
<protein>
    <submittedName>
        <fullName evidence="6">PhoH-like ATPase</fullName>
    </submittedName>
</protein>